<comment type="caution">
    <text evidence="3">The sequence shown here is derived from an EMBL/GenBank/DDBJ whole genome shotgun (WGS) entry which is preliminary data.</text>
</comment>
<dbReference type="PANTHER" id="PTHR31286:SF180">
    <property type="entry name" value="OS10G0362600 PROTEIN"/>
    <property type="match status" value="1"/>
</dbReference>
<dbReference type="PANTHER" id="PTHR31286">
    <property type="entry name" value="GLYCINE-RICH CELL WALL STRUCTURAL PROTEIN 1.8-LIKE"/>
    <property type="match status" value="1"/>
</dbReference>
<feature type="compositionally biased region" description="Polar residues" evidence="1">
    <location>
        <begin position="10"/>
        <end position="19"/>
    </location>
</feature>
<dbReference type="InterPro" id="IPR025558">
    <property type="entry name" value="DUF4283"/>
</dbReference>
<evidence type="ECO:0000259" key="2">
    <source>
        <dbReference type="Pfam" id="PF14111"/>
    </source>
</evidence>
<evidence type="ECO:0000256" key="1">
    <source>
        <dbReference type="SAM" id="MobiDB-lite"/>
    </source>
</evidence>
<sequence length="376" mass="41346">MDSVVKETHGCSSSPTSGPIAQGQAPQEDATSPDCDAPTQLGDLVDLAKDGRDNGPPGQNPDSSPTLVAASTPPVHEENPEHPAIYVGNVKLQTTSVDNIAGAFLQSSRKTLHFVPPTKQNGEVIIRPTKEVVDNGAKKWQTTAVGYCLGRRPYFPQLEAFARANWKGLQQVSATSSGFFFFRFTTRLAMEDVIEGGPWLFQGQPIVLQVWEQGLSLRRQKHTQIPVWVRLRHLPMEYWTEEGLSTVASGIGTPLYADSITKNCARLDYARVCVMLDFDSELPKHLVVISPVLRNGKEDPKRVDVEYEWLPQKCTNCCSLGHLPSTCPVNAKRNLAPPITIFVKKQAAKLDPVQPVQGPELAEPVAKFAEDQWPCS</sequence>
<protein>
    <recommendedName>
        <fullName evidence="2">DUF4283 domain-containing protein</fullName>
    </recommendedName>
</protein>
<dbReference type="EMBL" id="JACGWJ010000849">
    <property type="protein sequence ID" value="KAL0287708.1"/>
    <property type="molecule type" value="Genomic_DNA"/>
</dbReference>
<dbReference type="Pfam" id="PF14111">
    <property type="entry name" value="DUF4283"/>
    <property type="match status" value="1"/>
</dbReference>
<gene>
    <name evidence="3" type="ORF">Sradi_7117800</name>
</gene>
<accession>A0AAW2J2E1</accession>
<dbReference type="InterPro" id="IPR040256">
    <property type="entry name" value="At4g02000-like"/>
</dbReference>
<reference evidence="3" key="2">
    <citation type="journal article" date="2024" name="Plant">
        <title>Genomic evolution and insights into agronomic trait innovations of Sesamum species.</title>
        <authorList>
            <person name="Miao H."/>
            <person name="Wang L."/>
            <person name="Qu L."/>
            <person name="Liu H."/>
            <person name="Sun Y."/>
            <person name="Le M."/>
            <person name="Wang Q."/>
            <person name="Wei S."/>
            <person name="Zheng Y."/>
            <person name="Lin W."/>
            <person name="Duan Y."/>
            <person name="Cao H."/>
            <person name="Xiong S."/>
            <person name="Wang X."/>
            <person name="Wei L."/>
            <person name="Li C."/>
            <person name="Ma Q."/>
            <person name="Ju M."/>
            <person name="Zhao R."/>
            <person name="Li G."/>
            <person name="Mu C."/>
            <person name="Tian Q."/>
            <person name="Mei H."/>
            <person name="Zhang T."/>
            <person name="Gao T."/>
            <person name="Zhang H."/>
        </authorList>
    </citation>
    <scope>NUCLEOTIDE SEQUENCE</scope>
    <source>
        <strain evidence="3">G02</strain>
    </source>
</reference>
<reference evidence="3" key="1">
    <citation type="submission" date="2020-06" db="EMBL/GenBank/DDBJ databases">
        <authorList>
            <person name="Li T."/>
            <person name="Hu X."/>
            <person name="Zhang T."/>
            <person name="Song X."/>
            <person name="Zhang H."/>
            <person name="Dai N."/>
            <person name="Sheng W."/>
            <person name="Hou X."/>
            <person name="Wei L."/>
        </authorList>
    </citation>
    <scope>NUCLEOTIDE SEQUENCE</scope>
    <source>
        <strain evidence="3">G02</strain>
        <tissue evidence="3">Leaf</tissue>
    </source>
</reference>
<proteinExistence type="predicted"/>
<evidence type="ECO:0000313" key="3">
    <source>
        <dbReference type="EMBL" id="KAL0287708.1"/>
    </source>
</evidence>
<feature type="domain" description="DUF4283" evidence="2">
    <location>
        <begin position="137"/>
        <end position="215"/>
    </location>
</feature>
<organism evidence="3">
    <name type="scientific">Sesamum radiatum</name>
    <name type="common">Black benniseed</name>
    <dbReference type="NCBI Taxonomy" id="300843"/>
    <lineage>
        <taxon>Eukaryota</taxon>
        <taxon>Viridiplantae</taxon>
        <taxon>Streptophyta</taxon>
        <taxon>Embryophyta</taxon>
        <taxon>Tracheophyta</taxon>
        <taxon>Spermatophyta</taxon>
        <taxon>Magnoliopsida</taxon>
        <taxon>eudicotyledons</taxon>
        <taxon>Gunneridae</taxon>
        <taxon>Pentapetalae</taxon>
        <taxon>asterids</taxon>
        <taxon>lamiids</taxon>
        <taxon>Lamiales</taxon>
        <taxon>Pedaliaceae</taxon>
        <taxon>Sesamum</taxon>
    </lineage>
</organism>
<dbReference type="AlphaFoldDB" id="A0AAW2J2E1"/>
<feature type="region of interest" description="Disordered" evidence="1">
    <location>
        <begin position="1"/>
        <end position="80"/>
    </location>
</feature>
<name>A0AAW2J2E1_SESRA</name>